<dbReference type="STRING" id="343013.SAMN04489707_101327"/>
<evidence type="ECO:0000313" key="4">
    <source>
        <dbReference type="Proteomes" id="UP000183656"/>
    </source>
</evidence>
<keyword evidence="4" id="KW-1185">Reference proteome</keyword>
<gene>
    <name evidence="3" type="ORF">SAMN04489707_101327</name>
</gene>
<keyword evidence="1" id="KW-0472">Membrane</keyword>
<keyword evidence="1" id="KW-0812">Transmembrane</keyword>
<dbReference type="Pfam" id="PF00689">
    <property type="entry name" value="Cation_ATPase_C"/>
    <property type="match status" value="1"/>
</dbReference>
<keyword evidence="1" id="KW-1133">Transmembrane helix</keyword>
<feature type="transmembrane region" description="Helical" evidence="1">
    <location>
        <begin position="62"/>
        <end position="83"/>
    </location>
</feature>
<dbReference type="InterPro" id="IPR023298">
    <property type="entry name" value="ATPase_P-typ_TM_dom_sf"/>
</dbReference>
<reference evidence="3 4" key="1">
    <citation type="submission" date="2016-10" db="EMBL/GenBank/DDBJ databases">
        <authorList>
            <person name="de Groot N.N."/>
        </authorList>
    </citation>
    <scope>NUCLEOTIDE SEQUENCE [LARGE SCALE GENOMIC DNA]</scope>
    <source>
        <strain evidence="3 4">R-24608</strain>
    </source>
</reference>
<feature type="transmembrane region" description="Helical" evidence="1">
    <location>
        <begin position="34"/>
        <end position="55"/>
    </location>
</feature>
<accession>A0A1I7HYF4</accession>
<feature type="domain" description="Cation-transporting P-type ATPase C-terminal" evidence="2">
    <location>
        <begin position="1"/>
        <end position="89"/>
    </location>
</feature>
<dbReference type="InterPro" id="IPR006068">
    <property type="entry name" value="ATPase_P-typ_cation-transptr_C"/>
</dbReference>
<organism evidence="3 4">
    <name type="scientific">Paenacidovorax caeni</name>
    <dbReference type="NCBI Taxonomy" id="343013"/>
    <lineage>
        <taxon>Bacteria</taxon>
        <taxon>Pseudomonadati</taxon>
        <taxon>Pseudomonadota</taxon>
        <taxon>Betaproteobacteria</taxon>
        <taxon>Burkholderiales</taxon>
        <taxon>Comamonadaceae</taxon>
        <taxon>Paenacidovorax</taxon>
    </lineage>
</organism>
<dbReference type="AlphaFoldDB" id="A0A1I7HYF4"/>
<evidence type="ECO:0000313" key="3">
    <source>
        <dbReference type="EMBL" id="SFU65723.1"/>
    </source>
</evidence>
<dbReference type="Proteomes" id="UP000183656">
    <property type="component" value="Unassembled WGS sequence"/>
</dbReference>
<dbReference type="SUPFAM" id="SSF81665">
    <property type="entry name" value="Calcium ATPase, transmembrane domain M"/>
    <property type="match status" value="1"/>
</dbReference>
<protein>
    <submittedName>
        <fullName evidence="3">Ca2+-transporting ATPase</fullName>
    </submittedName>
</protein>
<sequence length="97" mass="10597">MVLVVLVSCVLLLILANRDLARPALWGVTDPNPWLWRMAAAMGVLLVSVLGLPWLRQVMGLAWPGLQGLAVGACLLALCLVWLELVRRISRSGKVSR</sequence>
<dbReference type="EMBL" id="FPBX01000013">
    <property type="protein sequence ID" value="SFU65723.1"/>
    <property type="molecule type" value="Genomic_DNA"/>
</dbReference>
<evidence type="ECO:0000256" key="1">
    <source>
        <dbReference type="SAM" id="Phobius"/>
    </source>
</evidence>
<name>A0A1I7HYF4_9BURK</name>
<evidence type="ECO:0000259" key="2">
    <source>
        <dbReference type="Pfam" id="PF00689"/>
    </source>
</evidence>
<proteinExistence type="predicted"/>